<gene>
    <name evidence="2" type="ORF">GPECTOR_17g989</name>
</gene>
<evidence type="ECO:0000313" key="2">
    <source>
        <dbReference type="EMBL" id="KXZ50348.1"/>
    </source>
</evidence>
<comment type="caution">
    <text evidence="2">The sequence shown here is derived from an EMBL/GenBank/DDBJ whole genome shotgun (WGS) entry which is preliminary data.</text>
</comment>
<dbReference type="EMBL" id="LSYV01000018">
    <property type="protein sequence ID" value="KXZ50348.1"/>
    <property type="molecule type" value="Genomic_DNA"/>
</dbReference>
<keyword evidence="3" id="KW-1185">Reference proteome</keyword>
<reference evidence="3" key="1">
    <citation type="journal article" date="2016" name="Nat. Commun.">
        <title>The Gonium pectorale genome demonstrates co-option of cell cycle regulation during the evolution of multicellularity.</title>
        <authorList>
            <person name="Hanschen E.R."/>
            <person name="Marriage T.N."/>
            <person name="Ferris P.J."/>
            <person name="Hamaji T."/>
            <person name="Toyoda A."/>
            <person name="Fujiyama A."/>
            <person name="Neme R."/>
            <person name="Noguchi H."/>
            <person name="Minakuchi Y."/>
            <person name="Suzuki M."/>
            <person name="Kawai-Toyooka H."/>
            <person name="Smith D.R."/>
            <person name="Sparks H."/>
            <person name="Anderson J."/>
            <person name="Bakaric R."/>
            <person name="Luria V."/>
            <person name="Karger A."/>
            <person name="Kirschner M.W."/>
            <person name="Durand P.M."/>
            <person name="Michod R.E."/>
            <person name="Nozaki H."/>
            <person name="Olson B.J."/>
        </authorList>
    </citation>
    <scope>NUCLEOTIDE SEQUENCE [LARGE SCALE GENOMIC DNA]</scope>
    <source>
        <strain evidence="3">NIES-2863</strain>
    </source>
</reference>
<evidence type="ECO:0000256" key="1">
    <source>
        <dbReference type="SAM" id="MobiDB-lite"/>
    </source>
</evidence>
<organism evidence="2 3">
    <name type="scientific">Gonium pectorale</name>
    <name type="common">Green alga</name>
    <dbReference type="NCBI Taxonomy" id="33097"/>
    <lineage>
        <taxon>Eukaryota</taxon>
        <taxon>Viridiplantae</taxon>
        <taxon>Chlorophyta</taxon>
        <taxon>core chlorophytes</taxon>
        <taxon>Chlorophyceae</taxon>
        <taxon>CS clade</taxon>
        <taxon>Chlamydomonadales</taxon>
        <taxon>Volvocaceae</taxon>
        <taxon>Gonium</taxon>
    </lineage>
</organism>
<dbReference type="Proteomes" id="UP000075714">
    <property type="component" value="Unassembled WGS sequence"/>
</dbReference>
<accession>A0A150GKN9</accession>
<dbReference type="AlphaFoldDB" id="A0A150GKN9"/>
<protein>
    <submittedName>
        <fullName evidence="2">Uncharacterized protein</fullName>
    </submittedName>
</protein>
<name>A0A150GKN9_GONPE</name>
<feature type="compositionally biased region" description="Basic and acidic residues" evidence="1">
    <location>
        <begin position="1"/>
        <end position="12"/>
    </location>
</feature>
<sequence>MQTLDNGERERPAAQTYIDNPYQHPSNAVLARTLEKLEKLEKLDESLCELKQAAAAKSVKDVNDKLKTVSDTLESEVALAVRNFLTNGLVVVHSYEWEEKKRIGDIDGLVIGELNGEPVAVVCEANLDLSKHSEKAVEQLYNNYNRVEELKQLTSPDAEFDRDSEPFVAKDADAVGYETLRDRQILVALGSQVFTESTVLQARGSF</sequence>
<evidence type="ECO:0000313" key="3">
    <source>
        <dbReference type="Proteomes" id="UP000075714"/>
    </source>
</evidence>
<feature type="region of interest" description="Disordered" evidence="1">
    <location>
        <begin position="1"/>
        <end position="21"/>
    </location>
</feature>
<proteinExistence type="predicted"/>